<sequence length="145" mass="16234">MIKFIVSLLILLPLFAQANTEFCEDHTPRTTATNGGEKYGLIVPGSKVKKAGSWSPKEMVSPPLATYKAYSIVQDWAVNNLPKFDGIEIRSVELVKYHCLVGFSKEEYWYYVVEYDPLLDGNKMYGSKNFVAVLMSGEVIGVKSI</sequence>
<protein>
    <submittedName>
        <fullName evidence="2">Uncharacterized protein</fullName>
    </submittedName>
</protein>
<feature type="signal peptide" evidence="1">
    <location>
        <begin position="1"/>
        <end position="18"/>
    </location>
</feature>
<dbReference type="Proteomes" id="UP000654367">
    <property type="component" value="Unassembled WGS sequence"/>
</dbReference>
<keyword evidence="1" id="KW-0732">Signal</keyword>
<keyword evidence="3" id="KW-1185">Reference proteome</keyword>
<evidence type="ECO:0000313" key="2">
    <source>
        <dbReference type="EMBL" id="GGP50525.1"/>
    </source>
</evidence>
<proteinExistence type="predicted"/>
<evidence type="ECO:0000256" key="1">
    <source>
        <dbReference type="SAM" id="SignalP"/>
    </source>
</evidence>
<evidence type="ECO:0000313" key="3">
    <source>
        <dbReference type="Proteomes" id="UP000654367"/>
    </source>
</evidence>
<gene>
    <name evidence="2" type="ORF">GCM10009409_16120</name>
</gene>
<comment type="caution">
    <text evidence="2">The sequence shown here is derived from an EMBL/GenBank/DDBJ whole genome shotgun (WGS) entry which is preliminary data.</text>
</comment>
<reference evidence="3" key="1">
    <citation type="journal article" date="2019" name="Int. J. Syst. Evol. Microbiol.">
        <title>The Global Catalogue of Microorganisms (GCM) 10K type strain sequencing project: providing services to taxonomists for standard genome sequencing and annotation.</title>
        <authorList>
            <consortium name="The Broad Institute Genomics Platform"/>
            <consortium name="The Broad Institute Genome Sequencing Center for Infectious Disease"/>
            <person name="Wu L."/>
            <person name="Ma J."/>
        </authorList>
    </citation>
    <scope>NUCLEOTIDE SEQUENCE [LARGE SCALE GENOMIC DNA]</scope>
    <source>
        <strain evidence="3">JCM 32304</strain>
    </source>
</reference>
<accession>A0ABQ2Q6X2</accession>
<name>A0ABQ2Q6X2_9GAMM</name>
<organism evidence="2 3">
    <name type="scientific">Shewanella saliphila</name>
    <dbReference type="NCBI Taxonomy" id="2282698"/>
    <lineage>
        <taxon>Bacteria</taxon>
        <taxon>Pseudomonadati</taxon>
        <taxon>Pseudomonadota</taxon>
        <taxon>Gammaproteobacteria</taxon>
        <taxon>Alteromonadales</taxon>
        <taxon>Shewanellaceae</taxon>
        <taxon>Shewanella</taxon>
    </lineage>
</organism>
<dbReference type="RefSeq" id="WP_188919140.1">
    <property type="nucleotide sequence ID" value="NZ_BMQV01000013.1"/>
</dbReference>
<dbReference type="EMBL" id="BMQV01000013">
    <property type="protein sequence ID" value="GGP50525.1"/>
    <property type="molecule type" value="Genomic_DNA"/>
</dbReference>
<feature type="chain" id="PRO_5045629619" evidence="1">
    <location>
        <begin position="19"/>
        <end position="145"/>
    </location>
</feature>